<dbReference type="EMBL" id="LLXL01000106">
    <property type="protein sequence ID" value="PKK77887.1"/>
    <property type="molecule type" value="Genomic_DNA"/>
</dbReference>
<accession>A0A2N1NVE7</accession>
<proteinExistence type="predicted"/>
<sequence length="66" mass="8218">MDNNFIDEEETIYEEDLILELEYRERELALKECEILLREREAKVRVMELSNLEKERELNYIRNIRN</sequence>
<dbReference type="VEuPathDB" id="FungiDB:FUN_015376"/>
<dbReference type="AlphaFoldDB" id="A0A2N1NVE7"/>
<organism evidence="1 2">
    <name type="scientific">Rhizophagus irregularis</name>
    <dbReference type="NCBI Taxonomy" id="588596"/>
    <lineage>
        <taxon>Eukaryota</taxon>
        <taxon>Fungi</taxon>
        <taxon>Fungi incertae sedis</taxon>
        <taxon>Mucoromycota</taxon>
        <taxon>Glomeromycotina</taxon>
        <taxon>Glomeromycetes</taxon>
        <taxon>Glomerales</taxon>
        <taxon>Glomeraceae</taxon>
        <taxon>Rhizophagus</taxon>
    </lineage>
</organism>
<evidence type="ECO:0000313" key="1">
    <source>
        <dbReference type="EMBL" id="PKK77887.1"/>
    </source>
</evidence>
<reference evidence="1 2" key="2">
    <citation type="submission" date="2017-10" db="EMBL/GenBank/DDBJ databases">
        <title>Extensive intraspecific genome diversity in a model arbuscular mycorrhizal fungus.</title>
        <authorList>
            <person name="Chen E.C.H."/>
            <person name="Morin E."/>
            <person name="Baudet D."/>
            <person name="Noel J."/>
            <person name="Ndikumana S."/>
            <person name="Charron P."/>
            <person name="St-Onge C."/>
            <person name="Giorgi J."/>
            <person name="Grigoriev I.V."/>
            <person name="Roux C."/>
            <person name="Martin F.M."/>
            <person name="Corradi N."/>
        </authorList>
    </citation>
    <scope>NUCLEOTIDE SEQUENCE [LARGE SCALE GENOMIC DNA]</scope>
    <source>
        <strain evidence="1 2">C2</strain>
    </source>
</reference>
<protein>
    <submittedName>
        <fullName evidence="1">Uncharacterized protein</fullName>
    </submittedName>
</protein>
<reference evidence="1 2" key="1">
    <citation type="submission" date="2016-04" db="EMBL/GenBank/DDBJ databases">
        <title>Genome analyses suggest a sexual origin of heterokaryosis in a supposedly ancient asexual fungus.</title>
        <authorList>
            <person name="Ropars J."/>
            <person name="Sedzielewska K."/>
            <person name="Noel J."/>
            <person name="Charron P."/>
            <person name="Farinelli L."/>
            <person name="Marton T."/>
            <person name="Kruger M."/>
            <person name="Pelin A."/>
            <person name="Brachmann A."/>
            <person name="Corradi N."/>
        </authorList>
    </citation>
    <scope>NUCLEOTIDE SEQUENCE [LARGE SCALE GENOMIC DNA]</scope>
    <source>
        <strain evidence="1 2">C2</strain>
    </source>
</reference>
<comment type="caution">
    <text evidence="1">The sequence shown here is derived from an EMBL/GenBank/DDBJ whole genome shotgun (WGS) entry which is preliminary data.</text>
</comment>
<dbReference type="Proteomes" id="UP000233469">
    <property type="component" value="Unassembled WGS sequence"/>
</dbReference>
<gene>
    <name evidence="1" type="ORF">RhiirC2_770825</name>
</gene>
<evidence type="ECO:0000313" key="2">
    <source>
        <dbReference type="Proteomes" id="UP000233469"/>
    </source>
</evidence>
<name>A0A2N1NVE7_9GLOM</name>